<protein>
    <submittedName>
        <fullName evidence="2">CLUMA_CG018643, isoform A</fullName>
    </submittedName>
</protein>
<accession>A0A1J1IXN5</accession>
<evidence type="ECO:0000256" key="1">
    <source>
        <dbReference type="SAM" id="SignalP"/>
    </source>
</evidence>
<gene>
    <name evidence="2" type="ORF">CLUMA_CG018643</name>
</gene>
<organism evidence="2 3">
    <name type="scientific">Clunio marinus</name>
    <dbReference type="NCBI Taxonomy" id="568069"/>
    <lineage>
        <taxon>Eukaryota</taxon>
        <taxon>Metazoa</taxon>
        <taxon>Ecdysozoa</taxon>
        <taxon>Arthropoda</taxon>
        <taxon>Hexapoda</taxon>
        <taxon>Insecta</taxon>
        <taxon>Pterygota</taxon>
        <taxon>Neoptera</taxon>
        <taxon>Endopterygota</taxon>
        <taxon>Diptera</taxon>
        <taxon>Nematocera</taxon>
        <taxon>Chironomoidea</taxon>
        <taxon>Chironomidae</taxon>
        <taxon>Clunio</taxon>
    </lineage>
</organism>
<sequence>MKFISKIFFIVTLIIESGGPSYFYKNPWIEDRLCNHNCRTKGFSGGMWQRENCECYQIPVPMK</sequence>
<dbReference type="InterPro" id="IPR036574">
    <property type="entry name" value="Scorpion_toxin-like_sf"/>
</dbReference>
<dbReference type="EMBL" id="CVRI01000064">
    <property type="protein sequence ID" value="CRL04973.1"/>
    <property type="molecule type" value="Genomic_DNA"/>
</dbReference>
<evidence type="ECO:0000313" key="3">
    <source>
        <dbReference type="Proteomes" id="UP000183832"/>
    </source>
</evidence>
<dbReference type="SUPFAM" id="SSF57095">
    <property type="entry name" value="Scorpion toxin-like"/>
    <property type="match status" value="1"/>
</dbReference>
<evidence type="ECO:0000313" key="2">
    <source>
        <dbReference type="EMBL" id="CRL04973.1"/>
    </source>
</evidence>
<keyword evidence="1" id="KW-0732">Signal</keyword>
<proteinExistence type="predicted"/>
<feature type="chain" id="PRO_5012949844" evidence="1">
    <location>
        <begin position="21"/>
        <end position="63"/>
    </location>
</feature>
<dbReference type="Proteomes" id="UP000183832">
    <property type="component" value="Unassembled WGS sequence"/>
</dbReference>
<name>A0A1J1IXN5_9DIPT</name>
<reference evidence="2 3" key="1">
    <citation type="submission" date="2015-04" db="EMBL/GenBank/DDBJ databases">
        <authorList>
            <person name="Syromyatnikov M.Y."/>
            <person name="Popov V.N."/>
        </authorList>
    </citation>
    <scope>NUCLEOTIDE SEQUENCE [LARGE SCALE GENOMIC DNA]</scope>
</reference>
<dbReference type="GO" id="GO:0051707">
    <property type="term" value="P:response to other organism"/>
    <property type="evidence" value="ECO:0007669"/>
    <property type="project" value="UniProtKB-ARBA"/>
</dbReference>
<dbReference type="AlphaFoldDB" id="A0A1J1IXN5"/>
<feature type="signal peptide" evidence="1">
    <location>
        <begin position="1"/>
        <end position="20"/>
    </location>
</feature>
<keyword evidence="3" id="KW-1185">Reference proteome</keyword>